<dbReference type="OrthoDB" id="9802126at2"/>
<organism evidence="2 3">
    <name type="scientific">Chamaesiphon polymorphus CCALA 037</name>
    <dbReference type="NCBI Taxonomy" id="2107692"/>
    <lineage>
        <taxon>Bacteria</taxon>
        <taxon>Bacillati</taxon>
        <taxon>Cyanobacteriota</taxon>
        <taxon>Cyanophyceae</taxon>
        <taxon>Gomontiellales</taxon>
        <taxon>Chamaesiphonaceae</taxon>
        <taxon>Chamaesiphon</taxon>
    </lineage>
</organism>
<dbReference type="PANTHER" id="PTHR21015">
    <property type="entry name" value="UDP-N-ACETYLGLUCOSAMINE--N-ACETYLMURAMYL-(PENTAPEPTIDE) PYROPHOSPHORYL-UNDECAPRENOL N-ACETYLGLUCOSAMINE TRANSFERASE 1"/>
    <property type="match status" value="1"/>
</dbReference>
<keyword evidence="2" id="KW-0808">Transferase</keyword>
<dbReference type="InterPro" id="IPR007235">
    <property type="entry name" value="Glyco_trans_28_C"/>
</dbReference>
<evidence type="ECO:0000313" key="2">
    <source>
        <dbReference type="EMBL" id="PSB50033.1"/>
    </source>
</evidence>
<name>A0A2T1FYG5_9CYAN</name>
<reference evidence="2 3" key="1">
    <citation type="submission" date="2018-03" db="EMBL/GenBank/DDBJ databases">
        <title>The ancient ancestry and fast evolution of plastids.</title>
        <authorList>
            <person name="Moore K.R."/>
            <person name="Magnabosco C."/>
            <person name="Momper L."/>
            <person name="Gold D.A."/>
            <person name="Bosak T."/>
            <person name="Fournier G.P."/>
        </authorList>
    </citation>
    <scope>NUCLEOTIDE SEQUENCE [LARGE SCALE GENOMIC DNA]</scope>
    <source>
        <strain evidence="2 3">CCALA 037</strain>
    </source>
</reference>
<dbReference type="AlphaFoldDB" id="A0A2T1FYG5"/>
<evidence type="ECO:0000259" key="1">
    <source>
        <dbReference type="Pfam" id="PF04101"/>
    </source>
</evidence>
<sequence>MLAICHHLLDTIPNLSILVLSGSPMLHSFRLPAGLDYLKLPCLHRDENGDLSAKYLKLDMKQTVKLRCNLIRIAALNFRPDVVLVDKKPFGLQDELKKTIETLRVVSPATKWVLLLRDILDAPEKTVAEWQSLDSYRAIEQFYHQVLVVGTPEVFNTCAEYQFSPQMLSKSIYCGYIRRQQARKHSELLRRELNLAPGDRCVLVTAGGGEDGYPLIHAYLEGLSTLPADYQLKSLVVCGPEMSTKERATLFQMAAQHPQVIISEFTDDLMSYIEVADTVVAMGGYNTFCEILSAQKPSIIVPRVKPTEEQVIRARKMAELGLLEMIHPTELTPAVLIDKLVHQLNNPSYYTSNIKKVDLDALPRITQSIATAIPPQLVKGELQRFPEHWMKCLSA</sequence>
<feature type="domain" description="Glycosyl transferase family 28 C-terminal" evidence="1">
    <location>
        <begin position="207"/>
        <end position="359"/>
    </location>
</feature>
<keyword evidence="3" id="KW-1185">Reference proteome</keyword>
<comment type="caution">
    <text evidence="2">The sequence shown here is derived from an EMBL/GenBank/DDBJ whole genome shotgun (WGS) entry which is preliminary data.</text>
</comment>
<dbReference type="EMBL" id="PVWO01000416">
    <property type="protein sequence ID" value="PSB50033.1"/>
    <property type="molecule type" value="Genomic_DNA"/>
</dbReference>
<dbReference type="Proteomes" id="UP000238937">
    <property type="component" value="Unassembled WGS sequence"/>
</dbReference>
<dbReference type="Gene3D" id="3.40.50.2000">
    <property type="entry name" value="Glycogen Phosphorylase B"/>
    <property type="match status" value="1"/>
</dbReference>
<accession>A0A2T1FYG5</accession>
<gene>
    <name evidence="2" type="ORF">C7B77_23240</name>
</gene>
<evidence type="ECO:0000313" key="3">
    <source>
        <dbReference type="Proteomes" id="UP000238937"/>
    </source>
</evidence>
<dbReference type="PANTHER" id="PTHR21015:SF28">
    <property type="entry name" value="SLL1722 PROTEIN"/>
    <property type="match status" value="1"/>
</dbReference>
<proteinExistence type="predicted"/>
<dbReference type="GO" id="GO:0016758">
    <property type="term" value="F:hexosyltransferase activity"/>
    <property type="evidence" value="ECO:0007669"/>
    <property type="project" value="InterPro"/>
</dbReference>
<dbReference type="SUPFAM" id="SSF53756">
    <property type="entry name" value="UDP-Glycosyltransferase/glycogen phosphorylase"/>
    <property type="match status" value="1"/>
</dbReference>
<protein>
    <submittedName>
        <fullName evidence="2">Glycosyltransferase</fullName>
    </submittedName>
</protein>
<dbReference type="Pfam" id="PF04101">
    <property type="entry name" value="Glyco_tran_28_C"/>
    <property type="match status" value="1"/>
</dbReference>